<evidence type="ECO:0000313" key="5">
    <source>
        <dbReference type="Proteomes" id="UP001283109"/>
    </source>
</evidence>
<dbReference type="EMBL" id="JAWQEV010000001">
    <property type="protein sequence ID" value="MDW4571207.1"/>
    <property type="molecule type" value="Genomic_DNA"/>
</dbReference>
<comment type="caution">
    <text evidence="4">The sequence shown here is derived from an EMBL/GenBank/DDBJ whole genome shotgun (WGS) entry which is preliminary data.</text>
</comment>
<keyword evidence="2" id="KW-0804">Transcription</keyword>
<keyword evidence="5" id="KW-1185">Reference proteome</keyword>
<dbReference type="Proteomes" id="UP001283109">
    <property type="component" value="Unassembled WGS sequence"/>
</dbReference>
<gene>
    <name evidence="4" type="ORF">R8Z58_00265</name>
</gene>
<reference evidence="4 5" key="1">
    <citation type="submission" date="2023-11" db="EMBL/GenBank/DDBJ databases">
        <title>Draft genome sequence of Microbacterium arthrosphaerae JCM 30492.</title>
        <authorList>
            <person name="Zhang G."/>
            <person name="Ding Y."/>
        </authorList>
    </citation>
    <scope>NUCLEOTIDE SEQUENCE [LARGE SCALE GENOMIC DNA]</scope>
    <source>
        <strain evidence="4 5">JCM 30492</strain>
    </source>
</reference>
<keyword evidence="1" id="KW-0805">Transcription regulation</keyword>
<evidence type="ECO:0000256" key="3">
    <source>
        <dbReference type="SAM" id="Phobius"/>
    </source>
</evidence>
<feature type="transmembrane region" description="Helical" evidence="3">
    <location>
        <begin position="93"/>
        <end position="114"/>
    </location>
</feature>
<sequence length="234" mass="24449">MTPDHVRYAEWDAAYVVRALSSVDRLEYEAHLDECPLCRAAIGDLAPTLGLLARVPAERADSLLAPDPETGPDPAARARLVARAAADARRRRVVTWAAGIAAAAALALVVGFGVTMNLAPPSRAGEVVALEPVAGVPLTATVELTPVSWGTRIAMECRYAASDDAGAPDREWPYVLVVIAADGTASELSSWRAAPGTTARLDAGTALDPDEIAAIEVRSPSGDRVLLRGAPIGR</sequence>
<protein>
    <submittedName>
        <fullName evidence="4">Zf-HC2 domain-containing protein</fullName>
    </submittedName>
</protein>
<evidence type="ECO:0000313" key="4">
    <source>
        <dbReference type="EMBL" id="MDW4571207.1"/>
    </source>
</evidence>
<dbReference type="Gene3D" id="1.10.10.1320">
    <property type="entry name" value="Anti-sigma factor, zinc-finger domain"/>
    <property type="match status" value="1"/>
</dbReference>
<keyword evidence="3" id="KW-0472">Membrane</keyword>
<evidence type="ECO:0000256" key="2">
    <source>
        <dbReference type="ARBA" id="ARBA00023163"/>
    </source>
</evidence>
<proteinExistence type="predicted"/>
<dbReference type="InterPro" id="IPR041916">
    <property type="entry name" value="Anti_sigma_zinc_sf"/>
</dbReference>
<accession>A0ABU4GXJ3</accession>
<keyword evidence="3" id="KW-0812">Transmembrane</keyword>
<name>A0ABU4GXJ3_9MICO</name>
<organism evidence="4 5">
    <name type="scientific">Microbacterium arthrosphaerae</name>
    <dbReference type="NCBI Taxonomy" id="792652"/>
    <lineage>
        <taxon>Bacteria</taxon>
        <taxon>Bacillati</taxon>
        <taxon>Actinomycetota</taxon>
        <taxon>Actinomycetes</taxon>
        <taxon>Micrococcales</taxon>
        <taxon>Microbacteriaceae</taxon>
        <taxon>Microbacterium</taxon>
    </lineage>
</organism>
<keyword evidence="3" id="KW-1133">Transmembrane helix</keyword>
<evidence type="ECO:0000256" key="1">
    <source>
        <dbReference type="ARBA" id="ARBA00023015"/>
    </source>
</evidence>
<dbReference type="RefSeq" id="WP_318351764.1">
    <property type="nucleotide sequence ID" value="NZ_JAWQEV010000001.1"/>
</dbReference>